<accession>A0ABS6GT25</accession>
<comment type="caution">
    <text evidence="1">The sequence shown here is derived from an EMBL/GenBank/DDBJ whole genome shotgun (WGS) entry which is preliminary data.</text>
</comment>
<dbReference type="EMBL" id="JAHLZF010000017">
    <property type="protein sequence ID" value="MBU6081532.1"/>
    <property type="molecule type" value="Genomic_DNA"/>
</dbReference>
<evidence type="ECO:0000313" key="2">
    <source>
        <dbReference type="Proteomes" id="UP000812672"/>
    </source>
</evidence>
<reference evidence="1 2" key="1">
    <citation type="journal article" date="2011" name="Int. J. Syst. Evol. Microbiol.">
        <title>Allobacillus halotolerans gen. nov., sp. nov. isolated from shrimp paste.</title>
        <authorList>
            <person name="Sheu S.Y."/>
            <person name="Arun A.B."/>
            <person name="Jiang S.R."/>
            <person name="Young C.C."/>
            <person name="Chen W.M."/>
        </authorList>
    </citation>
    <scope>NUCLEOTIDE SEQUENCE [LARGE SCALE GENOMIC DNA]</scope>
    <source>
        <strain evidence="1 2">LMG 24826</strain>
    </source>
</reference>
<evidence type="ECO:0000313" key="1">
    <source>
        <dbReference type="EMBL" id="MBU6081532.1"/>
    </source>
</evidence>
<dbReference type="Proteomes" id="UP000812672">
    <property type="component" value="Unassembled WGS sequence"/>
</dbReference>
<name>A0ABS6GT25_9BACI</name>
<keyword evidence="2" id="KW-1185">Reference proteome</keyword>
<gene>
    <name evidence="1" type="ORF">KQ486_10955</name>
</gene>
<sequence>MPYIQINDLDIEAAPFQDLAQARQFCTEEQIVVKHEDTFYVVNETFEEDLITYGYEKV</sequence>
<protein>
    <submittedName>
        <fullName evidence="1">Uncharacterized protein</fullName>
    </submittedName>
</protein>
<dbReference type="RefSeq" id="WP_186279584.1">
    <property type="nucleotide sequence ID" value="NZ_CAUPKR010000007.1"/>
</dbReference>
<organism evidence="1 2">
    <name type="scientific">Allobacillus halotolerans</name>
    <dbReference type="NCBI Taxonomy" id="570278"/>
    <lineage>
        <taxon>Bacteria</taxon>
        <taxon>Bacillati</taxon>
        <taxon>Bacillota</taxon>
        <taxon>Bacilli</taxon>
        <taxon>Bacillales</taxon>
        <taxon>Bacillaceae</taxon>
        <taxon>Allobacillus</taxon>
    </lineage>
</organism>
<proteinExistence type="predicted"/>